<organism evidence="1 2">
    <name type="scientific">Chenopodium quinoa</name>
    <name type="common">Quinoa</name>
    <dbReference type="NCBI Taxonomy" id="63459"/>
    <lineage>
        <taxon>Eukaryota</taxon>
        <taxon>Viridiplantae</taxon>
        <taxon>Streptophyta</taxon>
        <taxon>Embryophyta</taxon>
        <taxon>Tracheophyta</taxon>
        <taxon>Spermatophyta</taxon>
        <taxon>Magnoliopsida</taxon>
        <taxon>eudicotyledons</taxon>
        <taxon>Gunneridae</taxon>
        <taxon>Pentapetalae</taxon>
        <taxon>Caryophyllales</taxon>
        <taxon>Chenopodiaceae</taxon>
        <taxon>Chenopodioideae</taxon>
        <taxon>Atripliceae</taxon>
        <taxon>Chenopodium</taxon>
    </lineage>
</organism>
<reference evidence="1" key="2">
    <citation type="submission" date="2021-03" db="UniProtKB">
        <authorList>
            <consortium name="EnsemblPlants"/>
        </authorList>
    </citation>
    <scope>IDENTIFICATION</scope>
</reference>
<evidence type="ECO:0000313" key="1">
    <source>
        <dbReference type="EnsemblPlants" id="AUR62036733-RA:cds"/>
    </source>
</evidence>
<dbReference type="Gramene" id="AUR62036733-RA">
    <property type="protein sequence ID" value="AUR62036733-RA:cds"/>
    <property type="gene ID" value="AUR62036733"/>
</dbReference>
<reference evidence="1" key="1">
    <citation type="journal article" date="2017" name="Nature">
        <title>The genome of Chenopodium quinoa.</title>
        <authorList>
            <person name="Jarvis D.E."/>
            <person name="Ho Y.S."/>
            <person name="Lightfoot D.J."/>
            <person name="Schmoeckel S.M."/>
            <person name="Li B."/>
            <person name="Borm T.J.A."/>
            <person name="Ohyanagi H."/>
            <person name="Mineta K."/>
            <person name="Michell C.T."/>
            <person name="Saber N."/>
            <person name="Kharbatia N.M."/>
            <person name="Rupper R.R."/>
            <person name="Sharp A.R."/>
            <person name="Dally N."/>
            <person name="Boughton B.A."/>
            <person name="Woo Y.H."/>
            <person name="Gao G."/>
            <person name="Schijlen E.G.W.M."/>
            <person name="Guo X."/>
            <person name="Momin A.A."/>
            <person name="Negrao S."/>
            <person name="Al-Babili S."/>
            <person name="Gehring C."/>
            <person name="Roessner U."/>
            <person name="Jung C."/>
            <person name="Murphy K."/>
            <person name="Arold S.T."/>
            <person name="Gojobori T."/>
            <person name="van der Linden C.G."/>
            <person name="van Loo E.N."/>
            <person name="Jellen E.N."/>
            <person name="Maughan P.J."/>
            <person name="Tester M."/>
        </authorList>
    </citation>
    <scope>NUCLEOTIDE SEQUENCE [LARGE SCALE GENOMIC DNA]</scope>
    <source>
        <strain evidence="1">cv. PI 614886</strain>
    </source>
</reference>
<proteinExistence type="predicted"/>
<keyword evidence="2" id="KW-1185">Reference proteome</keyword>
<evidence type="ECO:0000313" key="2">
    <source>
        <dbReference type="Proteomes" id="UP000596660"/>
    </source>
</evidence>
<accession>A0A803MX03</accession>
<sequence length="204" mass="23094">MHLPQAQHMTAVMRILRYLKGTSSTGIYFDKNDHLDLIAYTDVDWAGDRDGRKSTSGYFTLVGGNLVTWRSKKQKVVALSSAEAEFRGIAKGITEILWIRKLMSEIGFPQKTACKLFCDNKAAISISENPVQHDRTKHVEIDRYFIKDKLEDKIIKLPFVRSRDQLADILTKVVNSEAFDEALRKLGIGAPNAQLEGECRNNHN</sequence>
<protein>
    <submittedName>
        <fullName evidence="1">Uncharacterized protein</fullName>
    </submittedName>
</protein>
<dbReference type="InterPro" id="IPR043502">
    <property type="entry name" value="DNA/RNA_pol_sf"/>
</dbReference>
<dbReference type="PANTHER" id="PTHR11439">
    <property type="entry name" value="GAG-POL-RELATED RETROTRANSPOSON"/>
    <property type="match status" value="1"/>
</dbReference>
<dbReference type="PANTHER" id="PTHR11439:SF467">
    <property type="entry name" value="INTEGRASE CATALYTIC DOMAIN-CONTAINING PROTEIN"/>
    <property type="match status" value="1"/>
</dbReference>
<dbReference type="Proteomes" id="UP000596660">
    <property type="component" value="Unplaced"/>
</dbReference>
<dbReference type="OMA" id="WIRKLMS"/>
<name>A0A803MX03_CHEQI</name>
<dbReference type="CDD" id="cd09272">
    <property type="entry name" value="RNase_HI_RT_Ty1"/>
    <property type="match status" value="1"/>
</dbReference>
<dbReference type="SUPFAM" id="SSF56672">
    <property type="entry name" value="DNA/RNA polymerases"/>
    <property type="match status" value="1"/>
</dbReference>
<dbReference type="EnsemblPlants" id="AUR62036733-RA">
    <property type="protein sequence ID" value="AUR62036733-RA:cds"/>
    <property type="gene ID" value="AUR62036733"/>
</dbReference>
<dbReference type="AlphaFoldDB" id="A0A803MX03"/>